<reference evidence="1 2" key="1">
    <citation type="submission" date="2018-11" db="EMBL/GenBank/DDBJ databases">
        <title>Genomes From Bacteria Associated with the Canine Oral Cavity: a Test Case for Automated Genome-Based Taxonomic Assignment.</title>
        <authorList>
            <person name="Coil D.A."/>
            <person name="Jospin G."/>
            <person name="Darling A.E."/>
            <person name="Wallis C."/>
            <person name="Davis I.J."/>
            <person name="Harris S."/>
            <person name="Eisen J.A."/>
            <person name="Holcombe L.J."/>
            <person name="O'Flynn C."/>
        </authorList>
    </citation>
    <scope>NUCLEOTIDE SEQUENCE [LARGE SCALE GENOMIC DNA]</scope>
    <source>
        <strain evidence="1 2">COT-280</strain>
    </source>
</reference>
<dbReference type="Proteomes" id="UP000269923">
    <property type="component" value="Unassembled WGS sequence"/>
</dbReference>
<keyword evidence="2" id="KW-1185">Reference proteome</keyword>
<organism evidence="1 2">
    <name type="scientific">Conchiformibius steedae</name>
    <dbReference type="NCBI Taxonomy" id="153493"/>
    <lineage>
        <taxon>Bacteria</taxon>
        <taxon>Pseudomonadati</taxon>
        <taxon>Pseudomonadota</taxon>
        <taxon>Betaproteobacteria</taxon>
        <taxon>Neisseriales</taxon>
        <taxon>Neisseriaceae</taxon>
        <taxon>Conchiformibius</taxon>
    </lineage>
</organism>
<accession>A0A3P2A0Z7</accession>
<sequence length="207" mass="22413">MSDPIRDYLQTQGLRLPADAVRVAQAAAEAVIQHGQAAVEGALLWQPAAIQYLERNEDNETLLKQIFMAFDAAYERCPVAGAAVYGLHQGVLLRLAQQGEAPAAQLAADGSQDPYHLAARSAVSGWLNWAENLAEWLQRGDLHGDHHDHSQAALPVCLSDGRVYGVVYLAHHQPITAEMLADWLGLTLALQPVLAQLLPPPEAVPQN</sequence>
<evidence type="ECO:0000313" key="2">
    <source>
        <dbReference type="Proteomes" id="UP000269923"/>
    </source>
</evidence>
<gene>
    <name evidence="1" type="ORF">EII21_10050</name>
</gene>
<dbReference type="SUPFAM" id="SSF55781">
    <property type="entry name" value="GAF domain-like"/>
    <property type="match status" value="1"/>
</dbReference>
<proteinExistence type="predicted"/>
<dbReference type="EMBL" id="RQYC01000023">
    <property type="protein sequence ID" value="RRD89092.1"/>
    <property type="molecule type" value="Genomic_DNA"/>
</dbReference>
<dbReference type="OrthoDB" id="8613057at2"/>
<evidence type="ECO:0000313" key="1">
    <source>
        <dbReference type="EMBL" id="RRD89092.1"/>
    </source>
</evidence>
<dbReference type="RefSeq" id="WP_124796124.1">
    <property type="nucleotide sequence ID" value="NZ_RQYC01000023.1"/>
</dbReference>
<name>A0A3P2A0Z7_9NEIS</name>
<comment type="caution">
    <text evidence="1">The sequence shown here is derived from an EMBL/GenBank/DDBJ whole genome shotgun (WGS) entry which is preliminary data.</text>
</comment>
<protein>
    <submittedName>
        <fullName evidence="1">GAF domain-containing protein</fullName>
    </submittedName>
</protein>
<dbReference type="STRING" id="1121352.GCA_000620925_01823"/>
<dbReference type="AlphaFoldDB" id="A0A3P2A0Z7"/>